<keyword evidence="7" id="KW-0808">Transferase</keyword>
<evidence type="ECO:0000313" key="9">
    <source>
        <dbReference type="EMBL" id="PHH50290.1"/>
    </source>
</evidence>
<evidence type="ECO:0000313" key="10">
    <source>
        <dbReference type="Proteomes" id="UP000222788"/>
    </source>
</evidence>
<dbReference type="SUPFAM" id="SSF53756">
    <property type="entry name" value="UDP-Glycosyltransferase/glycogen phosphorylase"/>
    <property type="match status" value="1"/>
</dbReference>
<reference evidence="9 10" key="1">
    <citation type="journal article" date="2013" name="Fungal Biol.">
        <title>Analysis of microsatellite markers in the genome of the plant pathogen Ceratocystis fimbriata.</title>
        <authorList>
            <person name="Simpson M.C."/>
            <person name="Wilken P.M."/>
            <person name="Coetzee M.P."/>
            <person name="Wingfield M.J."/>
            <person name="Wingfield B.D."/>
        </authorList>
    </citation>
    <scope>NUCLEOTIDE SEQUENCE [LARGE SCALE GENOMIC DNA]</scope>
    <source>
        <strain evidence="9 10">CBS 114723</strain>
    </source>
</reference>
<protein>
    <recommendedName>
        <fullName evidence="3 7">UDP-N-acetylglucosamine transferase subunit ALG13</fullName>
        <ecNumber evidence="2 7">2.4.1.141</ecNumber>
    </recommendedName>
    <alternativeName>
        <fullName evidence="5 7">Asparagine-linked glycosylation protein 13</fullName>
    </alternativeName>
</protein>
<comment type="catalytic activity">
    <reaction evidence="6">
        <text>an N-acetyl-alpha-D-glucosaminyl-diphospho-di-trans,poly-cis-dolichol + UDP-N-acetyl-alpha-D-glucosamine = an N,N'-diacetylchitobiosyl-diphospho-di-trans,poly-cis-dolichol + UDP + H(+)</text>
        <dbReference type="Rhea" id="RHEA:23380"/>
        <dbReference type="Rhea" id="RHEA-COMP:19507"/>
        <dbReference type="Rhea" id="RHEA-COMP:19510"/>
        <dbReference type="ChEBI" id="CHEBI:15378"/>
        <dbReference type="ChEBI" id="CHEBI:57269"/>
        <dbReference type="ChEBI" id="CHEBI:57705"/>
        <dbReference type="ChEBI" id="CHEBI:58223"/>
        <dbReference type="ChEBI" id="CHEBI:58427"/>
        <dbReference type="EC" id="2.4.1.141"/>
    </reaction>
</comment>
<evidence type="ECO:0000256" key="3">
    <source>
        <dbReference type="ARBA" id="ARBA00017468"/>
    </source>
</evidence>
<dbReference type="PANTHER" id="PTHR47043">
    <property type="entry name" value="UDP-N-ACETYLGLUCOSAMINE TRANSFERASE SUBUNIT ALG13"/>
    <property type="match status" value="1"/>
</dbReference>
<dbReference type="GO" id="GO:0043541">
    <property type="term" value="C:UDP-N-acetylglucosamine transferase complex"/>
    <property type="evidence" value="ECO:0007669"/>
    <property type="project" value="TreeGrafter"/>
</dbReference>
<evidence type="ECO:0000256" key="6">
    <source>
        <dbReference type="ARBA" id="ARBA00048184"/>
    </source>
</evidence>
<keyword evidence="10" id="KW-1185">Reference proteome</keyword>
<dbReference type="GO" id="GO:0006488">
    <property type="term" value="P:dolichol-linked oligosaccharide biosynthetic process"/>
    <property type="evidence" value="ECO:0007669"/>
    <property type="project" value="TreeGrafter"/>
</dbReference>
<gene>
    <name evidence="7" type="primary">ALG13</name>
    <name evidence="9" type="ORF">CFIMG_005376RA</name>
</gene>
<feature type="domain" description="Glycosyl transferase family 28 C-terminal" evidence="8">
    <location>
        <begin position="130"/>
        <end position="178"/>
    </location>
</feature>
<dbReference type="PANTHER" id="PTHR47043:SF1">
    <property type="entry name" value="UDP-N-ACETYLGLUCOSAMINE TRANSFERASE SUBUNIT ALG13"/>
    <property type="match status" value="1"/>
</dbReference>
<evidence type="ECO:0000256" key="7">
    <source>
        <dbReference type="RuleBase" id="RU362128"/>
    </source>
</evidence>
<dbReference type="EC" id="2.4.1.141" evidence="2 7"/>
<evidence type="ECO:0000259" key="8">
    <source>
        <dbReference type="Pfam" id="PF04101"/>
    </source>
</evidence>
<comment type="function">
    <text evidence="4 7">Involved in protein N-glycosylation. Essential for the second step of the dolichol-linked oligosaccharide pathway.</text>
</comment>
<evidence type="ECO:0000256" key="2">
    <source>
        <dbReference type="ARBA" id="ARBA00012614"/>
    </source>
</evidence>
<organism evidence="9 10">
    <name type="scientific">Ceratocystis fimbriata CBS 114723</name>
    <dbReference type="NCBI Taxonomy" id="1035309"/>
    <lineage>
        <taxon>Eukaryota</taxon>
        <taxon>Fungi</taxon>
        <taxon>Dikarya</taxon>
        <taxon>Ascomycota</taxon>
        <taxon>Pezizomycotina</taxon>
        <taxon>Sordariomycetes</taxon>
        <taxon>Hypocreomycetidae</taxon>
        <taxon>Microascales</taxon>
        <taxon>Ceratocystidaceae</taxon>
        <taxon>Ceratocystis</taxon>
    </lineage>
</organism>
<dbReference type="InterPro" id="IPR052474">
    <property type="entry name" value="UDP-GlcNAc_transferase"/>
</dbReference>
<evidence type="ECO:0000256" key="1">
    <source>
        <dbReference type="ARBA" id="ARBA00011198"/>
    </source>
</evidence>
<dbReference type="EMBL" id="APWK03000137">
    <property type="protein sequence ID" value="PHH50290.1"/>
    <property type="molecule type" value="Genomic_DNA"/>
</dbReference>
<comment type="similarity">
    <text evidence="7">Belongs to the glycosyltransferase 28 family.</text>
</comment>
<dbReference type="STRING" id="1035309.A0A2C5WX63"/>
<evidence type="ECO:0000256" key="4">
    <source>
        <dbReference type="ARBA" id="ARBA00024804"/>
    </source>
</evidence>
<name>A0A2C5WX63_9PEZI</name>
<evidence type="ECO:0000256" key="5">
    <source>
        <dbReference type="ARBA" id="ARBA00032061"/>
    </source>
</evidence>
<accession>A0A2C5WX63</accession>
<dbReference type="Proteomes" id="UP000222788">
    <property type="component" value="Unassembled WGS sequence"/>
</dbReference>
<dbReference type="Gene3D" id="3.40.50.2000">
    <property type="entry name" value="Glycogen Phosphorylase B"/>
    <property type="match status" value="1"/>
</dbReference>
<sequence>MTVFLPVLPASYHKPPRSRHCFVTVGATATFSGLLSAIQSADFLLQLVLAGFTHLTVQAGRDYEKFLKFSQTVDNTLLTIECFDLKPSLARDMALCRENAGVDKDLDMLLSLNLGTGSGPDAPSPRDLGVVISHAGTGSVLDAMAARAPMVVVPNESLLDNHQRELAQMVEDRKYGVVGTLTTLASDIRRAQSVLIARESQIAEAVICKIPPSEAHSLWDIAQDLVRPTSTAGEERESDQVQKEG</sequence>
<dbReference type="AlphaFoldDB" id="A0A2C5WX63"/>
<dbReference type="InterPro" id="IPR007235">
    <property type="entry name" value="Glyco_trans_28_C"/>
</dbReference>
<dbReference type="OrthoDB" id="20273at2759"/>
<dbReference type="GO" id="GO:0004577">
    <property type="term" value="F:N-acetylglucosaminyldiphosphodolichol N-acetylglucosaminyltransferase activity"/>
    <property type="evidence" value="ECO:0007669"/>
    <property type="project" value="UniProtKB-EC"/>
</dbReference>
<comment type="subunit">
    <text evidence="1 7">Heterodimer with ALG14 to form a functional enzyme.</text>
</comment>
<comment type="subcellular location">
    <subcellularLocation>
        <location evidence="7">Endoplasmic reticulum</location>
    </subcellularLocation>
</comment>
<keyword evidence="7" id="KW-0328">Glycosyltransferase</keyword>
<dbReference type="Pfam" id="PF04101">
    <property type="entry name" value="Glyco_tran_28_C"/>
    <property type="match status" value="1"/>
</dbReference>
<proteinExistence type="inferred from homology"/>
<keyword evidence="7" id="KW-0256">Endoplasmic reticulum</keyword>
<reference evidence="9 10" key="2">
    <citation type="journal article" date="2013" name="IMA Fungus">
        <title>IMA Genome-F 1: Ceratocystis fimbriata: Draft nuclear genome sequence for the plant pathogen, Ceratocystis fimbriata.</title>
        <authorList>
            <person name="Wilken P.M."/>
            <person name="Steenkamp E.T."/>
            <person name="Wingfield M.J."/>
            <person name="de Beer Z.W."/>
            <person name="Wingfield B.D."/>
        </authorList>
    </citation>
    <scope>NUCLEOTIDE SEQUENCE [LARGE SCALE GENOMIC DNA]</scope>
    <source>
        <strain evidence="9 10">CBS 114723</strain>
    </source>
</reference>
<comment type="caution">
    <text evidence="9">The sequence shown here is derived from an EMBL/GenBank/DDBJ whole genome shotgun (WGS) entry which is preliminary data.</text>
</comment>